<reference evidence="2" key="1">
    <citation type="submission" date="2014-11" db="EMBL/GenBank/DDBJ databases">
        <authorList>
            <person name="Otto D Thomas"/>
            <person name="Naeem Raeece"/>
        </authorList>
    </citation>
    <scope>NUCLEOTIDE SEQUENCE</scope>
</reference>
<dbReference type="EMBL" id="CDMZ01001744">
    <property type="protein sequence ID" value="CEM36966.1"/>
    <property type="molecule type" value="Genomic_DNA"/>
</dbReference>
<organism evidence="2">
    <name type="scientific">Chromera velia CCMP2878</name>
    <dbReference type="NCBI Taxonomy" id="1169474"/>
    <lineage>
        <taxon>Eukaryota</taxon>
        <taxon>Sar</taxon>
        <taxon>Alveolata</taxon>
        <taxon>Colpodellida</taxon>
        <taxon>Chromeraceae</taxon>
        <taxon>Chromera</taxon>
    </lineage>
</organism>
<proteinExistence type="predicted"/>
<feature type="region of interest" description="Disordered" evidence="1">
    <location>
        <begin position="106"/>
        <end position="142"/>
    </location>
</feature>
<evidence type="ECO:0000256" key="1">
    <source>
        <dbReference type="SAM" id="MobiDB-lite"/>
    </source>
</evidence>
<evidence type="ECO:0000313" key="2">
    <source>
        <dbReference type="EMBL" id="CEM36966.1"/>
    </source>
</evidence>
<protein>
    <submittedName>
        <fullName evidence="2">Uncharacterized protein</fullName>
    </submittedName>
</protein>
<accession>A0A0G4H0C9</accession>
<gene>
    <name evidence="2" type="ORF">Cvel_24177</name>
</gene>
<sequence length="142" mass="15327">MRPKQTVPKRKYKRVRAVKVRPGRETVGSWGNAASLHGCSLCLRVTCRVTGNDIPRVTLKQSLTDSSFADDHKTDISNFAPGPLPKAKAAAKARVFAVATSTTITTTRKHTVKGPGELKPTTISTSIGLNKQKDTESPATEQ</sequence>
<dbReference type="VEuPathDB" id="CryptoDB:Cvel_24177"/>
<dbReference type="AlphaFoldDB" id="A0A0G4H0C9"/>
<name>A0A0G4H0C9_9ALVE</name>